<sequence length="970" mass="108560">MMQESSVFVIAFLVHSAATGWFFNKLGEITPKDPQVVVNETLELNCTVFEDSGVNVSMLYWEDKFEQRVPDDHVIPVGERTLLFRKEITSVKEEGIYTCKKSSTNGKGEIIAYTHLLVEYEAIRDVTNITCVIYDQTSELTCIWDLGLYHHPCFLRFNANLTVNQKSVVTCPAIIKNDDCKRMSQISCTWTSADATIGALENKIDLKIRNSKYDVSSKLFQRTYYRQEITKYGPTSDINATIQKMTTCTCANITWEGIPGLIRTSSNLTIHSEWDSKVYTTENETLSVCDLIPDSKYNITVQVKHPNGLYYSDIKQSSFSTCSAAPSRAPTVFRSGFSSGTCYNTLYRNVTVYWKKIPRKYQNGKLTKYILAYDGASVSVSAENSHGQLQTPCARNSSISVYGCNEIGCSPNSTSAIPQFKDSFAPTKLIVEHHNTSAVELTWFGGEGQIEADIVWCTASFLCQNEINILLFKGNVTHTVLHQNEIYSSIQDVIFGVAILDKNKVSSGIRWQDPCRYKKDYEPREIRDVSLQPEPPENSLVVSWSPHLCDTSTDSNAYVHFYKIIYCQLKSGDCKGTESSVSVLASANTQYMIQNLEPKKEYGIWVKASSLTREGPRSEIVTGRPTNNDLPSGATAGIVVASLFVFALVFAGVMFIVRNVKHRLGFDEAFPIHIPEMDNKIFTDEQGKSHQYEKVEKNVSISRETESASLSTQNFANGVAQSNGVLIQMNKMSNSVNVTLRHDQLKEVKNSIKADKPASGFIEKQRNDKPKQKKELPPDYTQAITVDQCLKENADILDYIESPELSTQNNGYVSHNGMNDDIQYDDEKRNLGTLTLNEQDTKPDQNKDCNMQNILSLNDWNETASCHALQSNVSTESNMSTMNARLRQNQHVCHSEIKTADLVEESNNNGIVMMCSDYVPCNLQQAIELSVPGELKSNSISTTNPESIATIDSTNTIGYVTHSGTRICNM</sequence>
<name>A0A8W8NLM0_MAGGI</name>
<dbReference type="InterPro" id="IPR013783">
    <property type="entry name" value="Ig-like_fold"/>
</dbReference>
<dbReference type="Gene3D" id="2.60.40.10">
    <property type="entry name" value="Immunoglobulins"/>
    <property type="match status" value="2"/>
</dbReference>
<feature type="domain" description="Fibronectin type-III" evidence="4">
    <location>
        <begin position="522"/>
        <end position="629"/>
    </location>
</feature>
<proteinExistence type="predicted"/>
<keyword evidence="3" id="KW-0732">Signal</keyword>
<dbReference type="AlphaFoldDB" id="A0A8W8NLM0"/>
<feature type="region of interest" description="Disordered" evidence="1">
    <location>
        <begin position="750"/>
        <end position="776"/>
    </location>
</feature>
<reference evidence="5" key="1">
    <citation type="submission" date="2022-08" db="UniProtKB">
        <authorList>
            <consortium name="EnsemblMetazoa"/>
        </authorList>
    </citation>
    <scope>IDENTIFICATION</scope>
    <source>
        <strain evidence="5">05x7-T-G4-1.051#20</strain>
    </source>
</reference>
<evidence type="ECO:0000259" key="4">
    <source>
        <dbReference type="PROSITE" id="PS50853"/>
    </source>
</evidence>
<dbReference type="PROSITE" id="PS50853">
    <property type="entry name" value="FN3"/>
    <property type="match status" value="1"/>
</dbReference>
<evidence type="ECO:0000313" key="6">
    <source>
        <dbReference type="Proteomes" id="UP000005408"/>
    </source>
</evidence>
<accession>A0A8W8NLM0</accession>
<dbReference type="InterPro" id="IPR003961">
    <property type="entry name" value="FN3_dom"/>
</dbReference>
<organism evidence="5 6">
    <name type="scientific">Magallana gigas</name>
    <name type="common">Pacific oyster</name>
    <name type="synonym">Crassostrea gigas</name>
    <dbReference type="NCBI Taxonomy" id="29159"/>
    <lineage>
        <taxon>Eukaryota</taxon>
        <taxon>Metazoa</taxon>
        <taxon>Spiralia</taxon>
        <taxon>Lophotrochozoa</taxon>
        <taxon>Mollusca</taxon>
        <taxon>Bivalvia</taxon>
        <taxon>Autobranchia</taxon>
        <taxon>Pteriomorphia</taxon>
        <taxon>Ostreida</taxon>
        <taxon>Ostreoidea</taxon>
        <taxon>Ostreidae</taxon>
        <taxon>Magallana</taxon>
    </lineage>
</organism>
<feature type="compositionally biased region" description="Basic and acidic residues" evidence="1">
    <location>
        <begin position="763"/>
        <end position="776"/>
    </location>
</feature>
<dbReference type="Pfam" id="PF00041">
    <property type="entry name" value="fn3"/>
    <property type="match status" value="1"/>
</dbReference>
<dbReference type="InterPro" id="IPR036116">
    <property type="entry name" value="FN3_sf"/>
</dbReference>
<dbReference type="SUPFAM" id="SSF49265">
    <property type="entry name" value="Fibronectin type III"/>
    <property type="match status" value="2"/>
</dbReference>
<dbReference type="CDD" id="cd00063">
    <property type="entry name" value="FN3"/>
    <property type="match status" value="1"/>
</dbReference>
<feature type="signal peptide" evidence="3">
    <location>
        <begin position="1"/>
        <end position="19"/>
    </location>
</feature>
<dbReference type="OMA" id="SINSHEW"/>
<keyword evidence="2" id="KW-0472">Membrane</keyword>
<keyword evidence="2" id="KW-1133">Transmembrane helix</keyword>
<dbReference type="OrthoDB" id="6084143at2759"/>
<dbReference type="InterPro" id="IPR003599">
    <property type="entry name" value="Ig_sub"/>
</dbReference>
<evidence type="ECO:0000256" key="3">
    <source>
        <dbReference type="SAM" id="SignalP"/>
    </source>
</evidence>
<keyword evidence="2" id="KW-0812">Transmembrane</keyword>
<evidence type="ECO:0000256" key="1">
    <source>
        <dbReference type="SAM" id="MobiDB-lite"/>
    </source>
</evidence>
<evidence type="ECO:0000256" key="2">
    <source>
        <dbReference type="SAM" id="Phobius"/>
    </source>
</evidence>
<feature type="chain" id="PRO_5036491039" description="Fibronectin type-III domain-containing protein" evidence="3">
    <location>
        <begin position="20"/>
        <end position="970"/>
    </location>
</feature>
<dbReference type="Proteomes" id="UP000005408">
    <property type="component" value="Unassembled WGS sequence"/>
</dbReference>
<dbReference type="SMART" id="SM00409">
    <property type="entry name" value="IG"/>
    <property type="match status" value="1"/>
</dbReference>
<dbReference type="SMART" id="SM00060">
    <property type="entry name" value="FN3"/>
    <property type="match status" value="2"/>
</dbReference>
<feature type="transmembrane region" description="Helical" evidence="2">
    <location>
        <begin position="634"/>
        <end position="657"/>
    </location>
</feature>
<protein>
    <recommendedName>
        <fullName evidence="4">Fibronectin type-III domain-containing protein</fullName>
    </recommendedName>
</protein>
<keyword evidence="6" id="KW-1185">Reference proteome</keyword>
<evidence type="ECO:0000313" key="5">
    <source>
        <dbReference type="EnsemblMetazoa" id="G630.1:cds"/>
    </source>
</evidence>
<dbReference type="EnsemblMetazoa" id="G630.1">
    <property type="protein sequence ID" value="G630.1:cds"/>
    <property type="gene ID" value="G630"/>
</dbReference>